<dbReference type="InterPro" id="IPR044068">
    <property type="entry name" value="CB"/>
</dbReference>
<dbReference type="PROSITE" id="PS51898">
    <property type="entry name" value="TYR_RECOMBINASE"/>
    <property type="match status" value="1"/>
</dbReference>
<dbReference type="InterPro" id="IPR013762">
    <property type="entry name" value="Integrase-like_cat_sf"/>
</dbReference>
<dbReference type="InterPro" id="IPR050090">
    <property type="entry name" value="Tyrosine_recombinase_XerCD"/>
</dbReference>
<dbReference type="InterPro" id="IPR004107">
    <property type="entry name" value="Integrase_SAM-like_N"/>
</dbReference>
<dbReference type="PROSITE" id="PS51900">
    <property type="entry name" value="CB"/>
    <property type="match status" value="1"/>
</dbReference>
<feature type="region of interest" description="Disordered" evidence="6">
    <location>
        <begin position="1"/>
        <end position="29"/>
    </location>
</feature>
<dbReference type="SUPFAM" id="SSF56349">
    <property type="entry name" value="DNA breaking-rejoining enzymes"/>
    <property type="match status" value="1"/>
</dbReference>
<feature type="region of interest" description="Disordered" evidence="6">
    <location>
        <begin position="392"/>
        <end position="412"/>
    </location>
</feature>
<gene>
    <name evidence="9" type="ORF">GCM10009559_59530</name>
</gene>
<dbReference type="Pfam" id="PF00589">
    <property type="entry name" value="Phage_integrase"/>
    <property type="match status" value="1"/>
</dbReference>
<evidence type="ECO:0008006" key="11">
    <source>
        <dbReference type="Google" id="ProtNLM"/>
    </source>
</evidence>
<accession>A0ABN1N8W4</accession>
<dbReference type="Pfam" id="PF14659">
    <property type="entry name" value="Phage_int_SAM_3"/>
    <property type="match status" value="1"/>
</dbReference>
<sequence>MAWAEKIPSSGRYRGRYRDSRGNVQTLNEGPFTHKAEAERRAAVAEDEARRRPGQRNAKLGRATWGGWVEAWWPQRAKKVEPGTLQRDLTRRRKHLDPRWESTRLDKITRDDVQEWVDELTDDAGLAPRSVIRTYHLFSASMKAAVVDGRIAYSPCIGIDLPTPEPTDERYLTPEEVEALIHFLPHERDRLIVWALVGTGLRWGELIGAHLHRVHLEQRRLDVHEVYDDRVGDIKPYPKSKRKRSVPLPPWLVDMLRQHIESLPTAGRCGSKHRGRGRCRSGLLFPGNRGAAIEYSFWRRGTWDRAVRLAGIGDCTIHDLRHTYASWLVQDGVSMEQLRDLLGHSTVIVTERYSHLKDTRWDGVRDILTARTAPLLPHRDLALIQTGTAPASVAAGQGPYPPPVAGEGFEPS</sequence>
<evidence type="ECO:0000256" key="6">
    <source>
        <dbReference type="SAM" id="MobiDB-lite"/>
    </source>
</evidence>
<evidence type="ECO:0000256" key="2">
    <source>
        <dbReference type="ARBA" id="ARBA00022908"/>
    </source>
</evidence>
<dbReference type="RefSeq" id="WP_343944983.1">
    <property type="nucleotide sequence ID" value="NZ_BAAAHP010000187.1"/>
</dbReference>
<comment type="caution">
    <text evidence="9">The sequence shown here is derived from an EMBL/GenBank/DDBJ whole genome shotgun (WGS) entry which is preliminary data.</text>
</comment>
<evidence type="ECO:0000256" key="3">
    <source>
        <dbReference type="ARBA" id="ARBA00023125"/>
    </source>
</evidence>
<protein>
    <recommendedName>
        <fullName evidence="11">Site-specific recombinase XerD</fullName>
    </recommendedName>
</protein>
<evidence type="ECO:0000313" key="10">
    <source>
        <dbReference type="Proteomes" id="UP001499967"/>
    </source>
</evidence>
<dbReference type="InterPro" id="IPR010998">
    <property type="entry name" value="Integrase_recombinase_N"/>
</dbReference>
<name>A0ABN1N8W4_9PSEU</name>
<dbReference type="Proteomes" id="UP001499967">
    <property type="component" value="Unassembled WGS sequence"/>
</dbReference>
<evidence type="ECO:0000259" key="8">
    <source>
        <dbReference type="PROSITE" id="PS51900"/>
    </source>
</evidence>
<keyword evidence="3 5" id="KW-0238">DNA-binding</keyword>
<dbReference type="EMBL" id="BAAAHP010000187">
    <property type="protein sequence ID" value="GAA0897959.1"/>
    <property type="molecule type" value="Genomic_DNA"/>
</dbReference>
<reference evidence="9 10" key="1">
    <citation type="journal article" date="2019" name="Int. J. Syst. Evol. Microbiol.">
        <title>The Global Catalogue of Microorganisms (GCM) 10K type strain sequencing project: providing services to taxonomists for standard genome sequencing and annotation.</title>
        <authorList>
            <consortium name="The Broad Institute Genomics Platform"/>
            <consortium name="The Broad Institute Genome Sequencing Center for Infectious Disease"/>
            <person name="Wu L."/>
            <person name="Ma J."/>
        </authorList>
    </citation>
    <scope>NUCLEOTIDE SEQUENCE [LARGE SCALE GENOMIC DNA]</scope>
    <source>
        <strain evidence="9 10">JCM 11117</strain>
    </source>
</reference>
<evidence type="ECO:0000313" key="9">
    <source>
        <dbReference type="EMBL" id="GAA0897959.1"/>
    </source>
</evidence>
<dbReference type="CDD" id="cd00796">
    <property type="entry name" value="INT_Rci_Hp1_C"/>
    <property type="match status" value="1"/>
</dbReference>
<keyword evidence="4" id="KW-0233">DNA recombination</keyword>
<evidence type="ECO:0000259" key="7">
    <source>
        <dbReference type="PROSITE" id="PS51898"/>
    </source>
</evidence>
<organism evidence="9 10">
    <name type="scientific">Pseudonocardia zijingensis</name>
    <dbReference type="NCBI Taxonomy" id="153376"/>
    <lineage>
        <taxon>Bacteria</taxon>
        <taxon>Bacillati</taxon>
        <taxon>Actinomycetota</taxon>
        <taxon>Actinomycetes</taxon>
        <taxon>Pseudonocardiales</taxon>
        <taxon>Pseudonocardiaceae</taxon>
        <taxon>Pseudonocardia</taxon>
    </lineage>
</organism>
<keyword evidence="2" id="KW-0229">DNA integration</keyword>
<proteinExistence type="inferred from homology"/>
<comment type="similarity">
    <text evidence="1">Belongs to the 'phage' integrase family.</text>
</comment>
<evidence type="ECO:0000256" key="5">
    <source>
        <dbReference type="PROSITE-ProRule" id="PRU01248"/>
    </source>
</evidence>
<dbReference type="PANTHER" id="PTHR30349">
    <property type="entry name" value="PHAGE INTEGRASE-RELATED"/>
    <property type="match status" value="1"/>
</dbReference>
<feature type="domain" description="Tyr recombinase" evidence="7">
    <location>
        <begin position="167"/>
        <end position="366"/>
    </location>
</feature>
<dbReference type="Gene3D" id="1.10.443.10">
    <property type="entry name" value="Intergrase catalytic core"/>
    <property type="match status" value="1"/>
</dbReference>
<keyword evidence="10" id="KW-1185">Reference proteome</keyword>
<dbReference type="InterPro" id="IPR002104">
    <property type="entry name" value="Integrase_catalytic"/>
</dbReference>
<evidence type="ECO:0000256" key="1">
    <source>
        <dbReference type="ARBA" id="ARBA00008857"/>
    </source>
</evidence>
<dbReference type="PANTHER" id="PTHR30349:SF64">
    <property type="entry name" value="PROPHAGE INTEGRASE INTD-RELATED"/>
    <property type="match status" value="1"/>
</dbReference>
<dbReference type="Gene3D" id="1.10.150.130">
    <property type="match status" value="1"/>
</dbReference>
<dbReference type="InterPro" id="IPR011010">
    <property type="entry name" value="DNA_brk_join_enz"/>
</dbReference>
<evidence type="ECO:0000256" key="4">
    <source>
        <dbReference type="ARBA" id="ARBA00023172"/>
    </source>
</evidence>
<feature type="domain" description="Core-binding (CB)" evidence="8">
    <location>
        <begin position="63"/>
        <end position="146"/>
    </location>
</feature>